<sequence length="135" mass="14847">RGRRVREYTSTKATGIKAIDEVFRTATQPLREATDLRENVQNALVSFKELCGLTPAANMKQCILTVAAWLLHSDSAPSVTLNLAEQYPPMEAQGPIPDLLRKVLTAYETMIQTSRTLIESADAVYGKLIQAQQAG</sequence>
<gene>
    <name evidence="1" type="ORF">N332_08421</name>
</gene>
<name>A0A091QRC4_9AVES</name>
<dbReference type="Proteomes" id="UP000053369">
    <property type="component" value="Unassembled WGS sequence"/>
</dbReference>
<feature type="non-terminal residue" evidence="1">
    <location>
        <position position="1"/>
    </location>
</feature>
<protein>
    <submittedName>
        <fullName evidence="1">Inactive phospholipase C-like 2</fullName>
    </submittedName>
</protein>
<accession>A0A091QRC4</accession>
<proteinExistence type="predicted"/>
<reference evidence="1 2" key="1">
    <citation type="submission" date="2014-04" db="EMBL/GenBank/DDBJ databases">
        <title>Genome evolution of avian class.</title>
        <authorList>
            <person name="Zhang G."/>
            <person name="Li C."/>
        </authorList>
    </citation>
    <scope>NUCLEOTIDE SEQUENCE [LARGE SCALE GENOMIC DNA]</scope>
    <source>
        <strain evidence="1">BGI_N332</strain>
    </source>
</reference>
<feature type="non-terminal residue" evidence="1">
    <location>
        <position position="135"/>
    </location>
</feature>
<keyword evidence="2" id="KW-1185">Reference proteome</keyword>
<dbReference type="EMBL" id="KK802449">
    <property type="protein sequence ID" value="KFQ29723.1"/>
    <property type="molecule type" value="Genomic_DNA"/>
</dbReference>
<evidence type="ECO:0000313" key="1">
    <source>
        <dbReference type="EMBL" id="KFQ29723.1"/>
    </source>
</evidence>
<evidence type="ECO:0000313" key="2">
    <source>
        <dbReference type="Proteomes" id="UP000053369"/>
    </source>
</evidence>
<dbReference type="AlphaFoldDB" id="A0A091QRC4"/>
<organism evidence="1 2">
    <name type="scientific">Mesitornis unicolor</name>
    <name type="common">brown roatelo</name>
    <dbReference type="NCBI Taxonomy" id="54374"/>
    <lineage>
        <taxon>Eukaryota</taxon>
        <taxon>Metazoa</taxon>
        <taxon>Chordata</taxon>
        <taxon>Craniata</taxon>
        <taxon>Vertebrata</taxon>
        <taxon>Euteleostomi</taxon>
        <taxon>Archelosauria</taxon>
        <taxon>Archosauria</taxon>
        <taxon>Dinosauria</taxon>
        <taxon>Saurischia</taxon>
        <taxon>Theropoda</taxon>
        <taxon>Coelurosauria</taxon>
        <taxon>Aves</taxon>
        <taxon>Neognathae</taxon>
        <taxon>Neoaves</taxon>
        <taxon>Columbimorphae</taxon>
        <taxon>Mesitornithiformes</taxon>
        <taxon>Mesitornithidae</taxon>
        <taxon>Mesitornis</taxon>
    </lineage>
</organism>